<dbReference type="CDD" id="cd22268">
    <property type="entry name" value="DPBB_RlpA-like"/>
    <property type="match status" value="1"/>
</dbReference>
<evidence type="ECO:0000256" key="1">
    <source>
        <dbReference type="ARBA" id="ARBA00023239"/>
    </source>
</evidence>
<evidence type="ECO:0000256" key="3">
    <source>
        <dbReference type="HAMAP-Rule" id="MF_02071"/>
    </source>
</evidence>
<reference evidence="6 7" key="1">
    <citation type="submission" date="2023-03" db="EMBL/GenBank/DDBJ databases">
        <title>Host association and intracellularity evolved multiple times independently in the Rickettsiales.</title>
        <authorList>
            <person name="Castelli M."/>
            <person name="Nardi T."/>
            <person name="Gammuto L."/>
            <person name="Bellinzona G."/>
            <person name="Sabaneyeva E."/>
            <person name="Potekhin A."/>
            <person name="Serra V."/>
            <person name="Petroni G."/>
            <person name="Sassera D."/>
        </authorList>
    </citation>
    <scope>NUCLEOTIDE SEQUENCE [LARGE SCALE GENOMIC DNA]</scope>
    <source>
        <strain evidence="6 7">Sr 2-6</strain>
    </source>
</reference>
<evidence type="ECO:0000256" key="2">
    <source>
        <dbReference type="ARBA" id="ARBA00023316"/>
    </source>
</evidence>
<keyword evidence="3" id="KW-0472">Membrane</keyword>
<keyword evidence="3" id="KW-0564">Palmitate</keyword>
<dbReference type="InterPro" id="IPR012997">
    <property type="entry name" value="RplA"/>
</dbReference>
<dbReference type="PANTHER" id="PTHR34183">
    <property type="entry name" value="ENDOLYTIC PEPTIDOGLYCAN TRANSGLYCOSYLASE RLPA"/>
    <property type="match status" value="1"/>
</dbReference>
<proteinExistence type="inferred from homology"/>
<keyword evidence="3" id="KW-0449">Lipoprotein</keyword>
<comment type="function">
    <text evidence="3">Lytic transglycosylase with a strong preference for naked glycan strands that lack stem peptides.</text>
</comment>
<dbReference type="PROSITE" id="PS51257">
    <property type="entry name" value="PROKAR_LIPOPROTEIN"/>
    <property type="match status" value="1"/>
</dbReference>
<comment type="subcellular location">
    <subcellularLocation>
        <location evidence="3">Cell membrane</location>
        <topology evidence="3">Lipid-anchor</topology>
    </subcellularLocation>
</comment>
<dbReference type="InterPro" id="IPR034718">
    <property type="entry name" value="RlpA"/>
</dbReference>
<keyword evidence="3" id="KW-1003">Cell membrane</keyword>
<dbReference type="InterPro" id="IPR036908">
    <property type="entry name" value="RlpA-like_sf"/>
</dbReference>
<evidence type="ECO:0000313" key="7">
    <source>
        <dbReference type="Proteomes" id="UP001291687"/>
    </source>
</evidence>
<dbReference type="InterPro" id="IPR009009">
    <property type="entry name" value="RlpA-like_DPBB"/>
</dbReference>
<evidence type="ECO:0000259" key="5">
    <source>
        <dbReference type="Pfam" id="PF03330"/>
    </source>
</evidence>
<dbReference type="Proteomes" id="UP001291687">
    <property type="component" value="Unassembled WGS sequence"/>
</dbReference>
<evidence type="ECO:0000313" key="6">
    <source>
        <dbReference type="EMBL" id="MEA0970818.1"/>
    </source>
</evidence>
<dbReference type="NCBIfam" id="TIGR00413">
    <property type="entry name" value="rlpA"/>
    <property type="match status" value="1"/>
</dbReference>
<dbReference type="EMBL" id="JARJFB010000049">
    <property type="protein sequence ID" value="MEA0970818.1"/>
    <property type="molecule type" value="Genomic_DNA"/>
</dbReference>
<dbReference type="EC" id="4.2.2.-" evidence="3"/>
<organism evidence="6 7">
    <name type="scientific">Candidatus Megaera venefica</name>
    <dbReference type="NCBI Taxonomy" id="2055910"/>
    <lineage>
        <taxon>Bacteria</taxon>
        <taxon>Pseudomonadati</taxon>
        <taxon>Pseudomonadota</taxon>
        <taxon>Alphaproteobacteria</taxon>
        <taxon>Rickettsiales</taxon>
        <taxon>Rickettsiaceae</taxon>
        <taxon>Candidatus Megaera</taxon>
    </lineage>
</organism>
<dbReference type="Pfam" id="PF03330">
    <property type="entry name" value="DPBB_1"/>
    <property type="match status" value="1"/>
</dbReference>
<dbReference type="Gene3D" id="2.40.40.10">
    <property type="entry name" value="RlpA-like domain"/>
    <property type="match status" value="1"/>
</dbReference>
<protein>
    <recommendedName>
        <fullName evidence="3">Endolytic peptidoglycan transglycosylase RlpA</fullName>
        <ecNumber evidence="3">4.2.2.-</ecNumber>
    </recommendedName>
</protein>
<sequence length="217" mass="24320">MIGKIFISQKFFTFFILLVSCILLSACQGGMQYKKLSKEDSKNTKYKGHYKVGSKYTIKNTTYKPKEVKSYTQVGMASWYGKKNGFHGKKTANGDVYNKNTLSAAHKTLPLPSLVKVTNLENNKSVVVMLNDRGPYSEGRIIDLSEKAAEIIDMKRKGTVKVKVQYLPTETKKFLTTIGLEKKSGAKTKSSVPNRKCSVNCHVKLVNLQHKIKVDKG</sequence>
<dbReference type="PANTHER" id="PTHR34183:SF1">
    <property type="entry name" value="ENDOLYTIC PEPTIDOGLYCAN TRANSGLYCOSYLASE RLPA"/>
    <property type="match status" value="1"/>
</dbReference>
<name>A0ABU5NCB1_9RICK</name>
<keyword evidence="7" id="KW-1185">Reference proteome</keyword>
<comment type="similarity">
    <text evidence="3 4">Belongs to the RlpA family.</text>
</comment>
<keyword evidence="2 3" id="KW-0961">Cell wall biogenesis/degradation</keyword>
<feature type="domain" description="RlpA-like protein double-psi beta-barrel" evidence="5">
    <location>
        <begin position="73"/>
        <end position="164"/>
    </location>
</feature>
<evidence type="ECO:0000256" key="4">
    <source>
        <dbReference type="RuleBase" id="RU003495"/>
    </source>
</evidence>
<keyword evidence="1 3" id="KW-0456">Lyase</keyword>
<comment type="caution">
    <text evidence="6">The sequence shown here is derived from an EMBL/GenBank/DDBJ whole genome shotgun (WGS) entry which is preliminary data.</text>
</comment>
<accession>A0ABU5NCB1</accession>
<gene>
    <name evidence="3" type="primary">rlpA</name>
    <name evidence="6" type="ORF">Megvenef_00787</name>
</gene>
<dbReference type="SUPFAM" id="SSF50685">
    <property type="entry name" value="Barwin-like endoglucanases"/>
    <property type="match status" value="1"/>
</dbReference>
<dbReference type="HAMAP" id="MF_02071">
    <property type="entry name" value="RlpA"/>
    <property type="match status" value="1"/>
</dbReference>